<evidence type="ECO:0000313" key="1">
    <source>
        <dbReference type="EMBL" id="MBM6661406.1"/>
    </source>
</evidence>
<keyword evidence="2" id="KW-1185">Reference proteome</keyword>
<accession>A0A939B4F3</accession>
<proteinExistence type="predicted"/>
<comment type="caution">
    <text evidence="1">The sequence shown here is derived from an EMBL/GenBank/DDBJ whole genome shotgun (WGS) entry which is preliminary data.</text>
</comment>
<dbReference type="EMBL" id="JACJJL010000008">
    <property type="protein sequence ID" value="MBM6661406.1"/>
    <property type="molecule type" value="Genomic_DNA"/>
</dbReference>
<reference evidence="1 2" key="1">
    <citation type="journal article" date="2021" name="Sci. Rep.">
        <title>The distribution of antibiotic resistance genes in chicken gut microbiota commensals.</title>
        <authorList>
            <person name="Juricova H."/>
            <person name="Matiasovicova J."/>
            <person name="Kubasova T."/>
            <person name="Cejkova D."/>
            <person name="Rychlik I."/>
        </authorList>
    </citation>
    <scope>NUCLEOTIDE SEQUENCE [LARGE SCALE GENOMIC DNA]</scope>
    <source>
        <strain evidence="1 2">An819</strain>
    </source>
</reference>
<sequence>MAEKTTYELKGTLREECMKDTATLDGFRALECDWHELFRWLISVSGDLPLRDADGKETDRLSCLWKEHVLVVLVEIVRKHLGSYITSFVEGQGTSAQKWFTRKLMNNCTDWILRLDRFIRMSHGYSSDSPAMLVALEIKERLESALPSRKEEKRMRSMPSFMDNRSQPYYQMLGVLEDIQAKADTYMARIESGGDMDASLALLLTMVRNYCGIVSNFNGRFSDWTEFYRREILHDKPKGVVQDGTYVTVIPDRNRTTETFSLPKGTVFPAGKTSGGDDLLYRLDEKAYVVPGNLASVQSVFHKDGKYHTMSLLTAENPGSSLFPDSNAASEELEYGWLVVSRSLVLSEGRRNVELGFYLRNDGGASLSGLWTGEEEDVPSFRLFVSSEEGWMPLTSKPAYRAGGDVLEFTFSFEEDDPCPAPCVGNVHGLDTEYPAVKVLFADRSKTDTLPEGLRIRNIRIRTRVEGMKGFILRGDLGDMDPGQPFYPFGPLGERGSRLVFGHPETALKNIVRVSLKGIWNRLPEKGYREIYLHYGTRTAISNSSFKIGCEWLAGNRWRPCTGSPIQLFRTADNGALSDRAVMELNLDGSAGYADAHDRKGLYRLTLESPEIGFGVNDYYTLYAAAMMHNGKEKEKHHIPVPEMPQVPLLAEASFGYESDETFIPGDTGTSHLLQVSETAGCDEYTSADGDSLPLFVPAMAVPSLVLGFTRLGDTAHIRLYFSLRYVMTGDKVANCTGRNGSGRMAVSCYQHGEGWKELPQEYILCEETEGLTRSGFIEVQCPEHGEDDRAWLMFHFPEGSAPTDTAVEGVWMNCFHVTAENGDGNPLPAGTISSTLAEDSRIAGVEQPLPGYGGIPAETAAVSHIRERIRISTRGRAVCPGDYEALVIEKFSDIEKACCIPSSGQEGDVTVVVFPKPARRTYPLLPLWKLAEMEDYLRSKSSPFARIRVINPVYEPIDVTFKAVVRQGVQDIGEVRRRLKRRIRRFFCTWLEDGTLPDLALKFSYEALLARVGNDEAVTETILLRVDGARNETAENDLWYTASTIGGVLYVKDIHIDLTENRSGVEEARIGDDFVIR</sequence>
<evidence type="ECO:0000313" key="2">
    <source>
        <dbReference type="Proteomes" id="UP000764045"/>
    </source>
</evidence>
<name>A0A939B4F3_9BACT</name>
<dbReference type="Proteomes" id="UP000764045">
    <property type="component" value="Unassembled WGS sequence"/>
</dbReference>
<evidence type="ECO:0008006" key="3">
    <source>
        <dbReference type="Google" id="ProtNLM"/>
    </source>
</evidence>
<organism evidence="1 2">
    <name type="scientific">Marseilla massiliensis</name>
    <dbReference type="NCBI Taxonomy" id="1841864"/>
    <lineage>
        <taxon>Bacteria</taxon>
        <taxon>Pseudomonadati</taxon>
        <taxon>Bacteroidota</taxon>
        <taxon>Bacteroidia</taxon>
        <taxon>Bacteroidales</taxon>
        <taxon>Prevotellaceae</taxon>
        <taxon>Marseilla</taxon>
    </lineage>
</organism>
<dbReference type="RefSeq" id="WP_204428395.1">
    <property type="nucleotide sequence ID" value="NZ_JACJJL010000008.1"/>
</dbReference>
<dbReference type="AlphaFoldDB" id="A0A939B4F3"/>
<protein>
    <recommendedName>
        <fullName evidence="3">Baseplate protein J-like domain-containing protein</fullName>
    </recommendedName>
</protein>
<gene>
    <name evidence="1" type="ORF">H6B30_06510</name>
</gene>